<keyword evidence="3" id="KW-1185">Reference proteome</keyword>
<dbReference type="AlphaFoldDB" id="A0A0C9UZU2"/>
<proteinExistence type="predicted"/>
<organism evidence="2 3">
    <name type="scientific">Sphaerobolus stellatus (strain SS14)</name>
    <dbReference type="NCBI Taxonomy" id="990650"/>
    <lineage>
        <taxon>Eukaryota</taxon>
        <taxon>Fungi</taxon>
        <taxon>Dikarya</taxon>
        <taxon>Basidiomycota</taxon>
        <taxon>Agaricomycotina</taxon>
        <taxon>Agaricomycetes</taxon>
        <taxon>Phallomycetidae</taxon>
        <taxon>Geastrales</taxon>
        <taxon>Sphaerobolaceae</taxon>
        <taxon>Sphaerobolus</taxon>
    </lineage>
</organism>
<accession>A0A0C9UZU2</accession>
<keyword evidence="1" id="KW-0732">Signal</keyword>
<reference evidence="2 3" key="1">
    <citation type="submission" date="2014-06" db="EMBL/GenBank/DDBJ databases">
        <title>Evolutionary Origins and Diversification of the Mycorrhizal Mutualists.</title>
        <authorList>
            <consortium name="DOE Joint Genome Institute"/>
            <consortium name="Mycorrhizal Genomics Consortium"/>
            <person name="Kohler A."/>
            <person name="Kuo A."/>
            <person name="Nagy L.G."/>
            <person name="Floudas D."/>
            <person name="Copeland A."/>
            <person name="Barry K.W."/>
            <person name="Cichocki N."/>
            <person name="Veneault-Fourrey C."/>
            <person name="LaButti K."/>
            <person name="Lindquist E.A."/>
            <person name="Lipzen A."/>
            <person name="Lundell T."/>
            <person name="Morin E."/>
            <person name="Murat C."/>
            <person name="Riley R."/>
            <person name="Ohm R."/>
            <person name="Sun H."/>
            <person name="Tunlid A."/>
            <person name="Henrissat B."/>
            <person name="Grigoriev I.V."/>
            <person name="Hibbett D.S."/>
            <person name="Martin F."/>
        </authorList>
    </citation>
    <scope>NUCLEOTIDE SEQUENCE [LARGE SCALE GENOMIC DNA]</scope>
    <source>
        <strain evidence="2 3">SS14</strain>
    </source>
</reference>
<evidence type="ECO:0000313" key="2">
    <source>
        <dbReference type="EMBL" id="KIJ30876.1"/>
    </source>
</evidence>
<name>A0A0C9UZU2_SPHS4</name>
<protein>
    <submittedName>
        <fullName evidence="2">Uncharacterized protein</fullName>
    </submittedName>
</protein>
<dbReference type="EMBL" id="KN837253">
    <property type="protein sequence ID" value="KIJ30876.1"/>
    <property type="molecule type" value="Genomic_DNA"/>
</dbReference>
<evidence type="ECO:0000313" key="3">
    <source>
        <dbReference type="Proteomes" id="UP000054279"/>
    </source>
</evidence>
<sequence length="87" mass="9266">MKVLSYLAAALTLPFAINALKLNAPTGHAVSGGQLQVTWDVAASDPTNWELFLVDATVAFSLYGTWSGFDTTAGHLNVTLQQDLTAR</sequence>
<dbReference type="OrthoDB" id="5420143at2759"/>
<feature type="signal peptide" evidence="1">
    <location>
        <begin position="1"/>
        <end position="19"/>
    </location>
</feature>
<gene>
    <name evidence="2" type="ORF">M422DRAFT_267590</name>
</gene>
<dbReference type="HOGENOM" id="CLU_2484767_0_0_1"/>
<dbReference type="Proteomes" id="UP000054279">
    <property type="component" value="Unassembled WGS sequence"/>
</dbReference>
<feature type="chain" id="PRO_5002214635" evidence="1">
    <location>
        <begin position="20"/>
        <end position="87"/>
    </location>
</feature>
<evidence type="ECO:0000256" key="1">
    <source>
        <dbReference type="SAM" id="SignalP"/>
    </source>
</evidence>